<protein>
    <submittedName>
        <fullName evidence="2">Uncharacterized protein</fullName>
    </submittedName>
</protein>
<name>A0A381PQH8_9ZZZZ</name>
<feature type="transmembrane region" description="Helical" evidence="1">
    <location>
        <begin position="58"/>
        <end position="79"/>
    </location>
</feature>
<reference evidence="2" key="1">
    <citation type="submission" date="2018-05" db="EMBL/GenBank/DDBJ databases">
        <authorList>
            <person name="Lanie J.A."/>
            <person name="Ng W.-L."/>
            <person name="Kazmierczak K.M."/>
            <person name="Andrzejewski T.M."/>
            <person name="Davidsen T.M."/>
            <person name="Wayne K.J."/>
            <person name="Tettelin H."/>
            <person name="Glass J.I."/>
            <person name="Rusch D."/>
            <person name="Podicherti R."/>
            <person name="Tsui H.-C.T."/>
            <person name="Winkler M.E."/>
        </authorList>
    </citation>
    <scope>NUCLEOTIDE SEQUENCE</scope>
</reference>
<evidence type="ECO:0000313" key="2">
    <source>
        <dbReference type="EMBL" id="SUZ68884.1"/>
    </source>
</evidence>
<accession>A0A381PQH8</accession>
<dbReference type="AlphaFoldDB" id="A0A381PQH8"/>
<feature type="non-terminal residue" evidence="2">
    <location>
        <position position="1"/>
    </location>
</feature>
<organism evidence="2">
    <name type="scientific">marine metagenome</name>
    <dbReference type="NCBI Taxonomy" id="408172"/>
    <lineage>
        <taxon>unclassified sequences</taxon>
        <taxon>metagenomes</taxon>
        <taxon>ecological metagenomes</taxon>
    </lineage>
</organism>
<keyword evidence="1" id="KW-0472">Membrane</keyword>
<keyword evidence="1" id="KW-1133">Transmembrane helix</keyword>
<dbReference type="EMBL" id="UINC01001046">
    <property type="protein sequence ID" value="SUZ68884.1"/>
    <property type="molecule type" value="Genomic_DNA"/>
</dbReference>
<proteinExistence type="predicted"/>
<evidence type="ECO:0000256" key="1">
    <source>
        <dbReference type="SAM" id="Phobius"/>
    </source>
</evidence>
<keyword evidence="1" id="KW-0812">Transmembrane</keyword>
<sequence>VHLEGCEKCARYERAVASGATLLKTLPRVELSESFRPTLEHRLFHLEDENMLARATGASAVSVLTAVGLAVVIAIVAWAPKFTRTSVQVDLAPGVSSPLSDEPAFILDPGIFPAQEPVLDLQKGLWSDPNALLFEYSSMRERYRTRDLLRQTESEF</sequence>
<gene>
    <name evidence="2" type="ORF">METZ01_LOCUS21738</name>
</gene>